<evidence type="ECO:0000259" key="1">
    <source>
        <dbReference type="Pfam" id="PF13472"/>
    </source>
</evidence>
<protein>
    <submittedName>
        <fullName evidence="2">Lysophospholipase L1-like esterase</fullName>
    </submittedName>
</protein>
<dbReference type="PATRIC" id="fig|889378.3.peg.898"/>
<dbReference type="CDD" id="cd01832">
    <property type="entry name" value="SGNH_hydrolase_like_1"/>
    <property type="match status" value="1"/>
</dbReference>
<dbReference type="Pfam" id="PF13472">
    <property type="entry name" value="Lipase_GDSL_2"/>
    <property type="match status" value="1"/>
</dbReference>
<dbReference type="InterPro" id="IPR013830">
    <property type="entry name" value="SGNH_hydro"/>
</dbReference>
<evidence type="ECO:0000313" key="3">
    <source>
        <dbReference type="Proteomes" id="UP000007383"/>
    </source>
</evidence>
<sequence length="259" mass="28169">MQRPALPVRPSAKSATEHGISRQVALSLSAVLVVVLAVAAACASPVADERPHPSGMQSYLLALGDSYTIGSGVSPQDAFPRQTVERLPGVDRAEIIARLGWTTDNLLTATQQFAAEQSAVEQSAMAQPEFVTLLIGVNNQFQQRDFSLYKEQFPALLAAALGFVDNDPARVVTLSIPDYRYTPYGQNRNLPEAVSQEIDAYNSFARHASQEAGVHFLDITGLSRQGLDRPELVASDDLHLSAIAYAEIAHRIVEWRNSQ</sequence>
<dbReference type="AlphaFoldDB" id="H9UHJ7"/>
<proteinExistence type="predicted"/>
<reference evidence="3" key="1">
    <citation type="journal article" date="2013" name="Stand. Genomic Sci.">
        <title>Complete genome sequence of the halophilic bacterium Spirochaeta africana type strain (Z-7692(T)) from the alkaline Lake Magadi in the East African Rift.</title>
        <authorList>
            <person name="Liolos K."/>
            <person name="Abt B."/>
            <person name="Scheuner C."/>
            <person name="Teshima H."/>
            <person name="Held B."/>
            <person name="Lapidus A."/>
            <person name="Nolan M."/>
            <person name="Lucas S."/>
            <person name="Deshpande S."/>
            <person name="Cheng J.F."/>
            <person name="Tapia R."/>
            <person name="Goodwin L.A."/>
            <person name="Pitluck S."/>
            <person name="Pagani I."/>
            <person name="Ivanova N."/>
            <person name="Mavromatis K."/>
            <person name="Mikhailova N."/>
            <person name="Huntemann M."/>
            <person name="Pati A."/>
            <person name="Chen A."/>
            <person name="Palaniappan K."/>
            <person name="Land M."/>
            <person name="Rohde M."/>
            <person name="Tindall B.J."/>
            <person name="Detter J.C."/>
            <person name="Goker M."/>
            <person name="Bristow J."/>
            <person name="Eisen J.A."/>
            <person name="Markowitz V."/>
            <person name="Hugenholtz P."/>
            <person name="Woyke T."/>
            <person name="Klenk H.P."/>
            <person name="Kyrpides N.C."/>
        </authorList>
    </citation>
    <scope>NUCLEOTIDE SEQUENCE</scope>
    <source>
        <strain evidence="3">ATCC 700263 / DSM 8902 / Z-7692</strain>
    </source>
</reference>
<dbReference type="EMBL" id="CP003282">
    <property type="protein sequence ID" value="AFG36990.1"/>
    <property type="molecule type" value="Genomic_DNA"/>
</dbReference>
<dbReference type="eggNOG" id="COG2755">
    <property type="taxonomic scope" value="Bacteria"/>
</dbReference>
<dbReference type="InterPro" id="IPR036514">
    <property type="entry name" value="SGNH_hydro_sf"/>
</dbReference>
<dbReference type="STRING" id="889378.Spiaf_0901"/>
<dbReference type="SUPFAM" id="SSF52266">
    <property type="entry name" value="SGNH hydrolase"/>
    <property type="match status" value="1"/>
</dbReference>
<evidence type="ECO:0000313" key="2">
    <source>
        <dbReference type="EMBL" id="AFG36990.1"/>
    </source>
</evidence>
<organism evidence="2 3">
    <name type="scientific">Spirochaeta africana (strain ATCC 700263 / DSM 8902 / Z-7692)</name>
    <dbReference type="NCBI Taxonomy" id="889378"/>
    <lineage>
        <taxon>Bacteria</taxon>
        <taxon>Pseudomonadati</taxon>
        <taxon>Spirochaetota</taxon>
        <taxon>Spirochaetia</taxon>
        <taxon>Spirochaetales</taxon>
        <taxon>Spirochaetaceae</taxon>
        <taxon>Spirochaeta</taxon>
    </lineage>
</organism>
<accession>H9UHJ7</accession>
<name>H9UHJ7_SPIAZ</name>
<dbReference type="GO" id="GO:0016788">
    <property type="term" value="F:hydrolase activity, acting on ester bonds"/>
    <property type="evidence" value="ECO:0007669"/>
    <property type="project" value="UniProtKB-ARBA"/>
</dbReference>
<dbReference type="RefSeq" id="WP_014454985.1">
    <property type="nucleotide sequence ID" value="NC_017098.1"/>
</dbReference>
<keyword evidence="3" id="KW-1185">Reference proteome</keyword>
<dbReference type="Proteomes" id="UP000007383">
    <property type="component" value="Chromosome"/>
</dbReference>
<feature type="domain" description="SGNH hydrolase-type esterase" evidence="1">
    <location>
        <begin position="62"/>
        <end position="246"/>
    </location>
</feature>
<gene>
    <name evidence="2" type="ordered locus">Spiaf_0901</name>
</gene>
<dbReference type="HOGENOM" id="CLU_091355_0_0_12"/>
<dbReference type="OrthoDB" id="2513075at2"/>
<dbReference type="KEGG" id="sfc:Spiaf_0901"/>
<dbReference type="Gene3D" id="3.40.50.1110">
    <property type="entry name" value="SGNH hydrolase"/>
    <property type="match status" value="1"/>
</dbReference>